<dbReference type="EMBL" id="JACBAD010002039">
    <property type="protein sequence ID" value="KAF7121789.1"/>
    <property type="molecule type" value="Genomic_DNA"/>
</dbReference>
<dbReference type="OrthoDB" id="10673879at2759"/>
<dbReference type="AlphaFoldDB" id="A0A8H6QB87"/>
<sequence length="184" mass="20935">MDFTEPCHPSMITTVLRKMYPLAGVTQHLTSMSLRRGFAHDLARCSETKPLATYKRYLLLARESRQQELGELDPESLLVTELKRADVERIFGLARNINVDSVFPQRPTQLDIVTPRTLQVREMKSSAEVEQIFSITRNLEVEKVFPPPTGSDVMPDDLTSMLNQFGNVVGKQWKMSLSAVRGWI</sequence>
<accession>A0A8H6QB87</accession>
<evidence type="ECO:0000313" key="3">
    <source>
        <dbReference type="Proteomes" id="UP000630445"/>
    </source>
</evidence>
<organism evidence="2 4">
    <name type="scientific">Aspergillus hiratsukae</name>
    <dbReference type="NCBI Taxonomy" id="1194566"/>
    <lineage>
        <taxon>Eukaryota</taxon>
        <taxon>Fungi</taxon>
        <taxon>Dikarya</taxon>
        <taxon>Ascomycota</taxon>
        <taxon>Pezizomycotina</taxon>
        <taxon>Eurotiomycetes</taxon>
        <taxon>Eurotiomycetidae</taxon>
        <taxon>Eurotiales</taxon>
        <taxon>Aspergillaceae</taxon>
        <taxon>Aspergillus</taxon>
        <taxon>Aspergillus subgen. Fumigati</taxon>
    </lineage>
</organism>
<dbReference type="Proteomes" id="UP000662466">
    <property type="component" value="Unassembled WGS sequence"/>
</dbReference>
<name>A0A8H6QB87_9EURO</name>
<dbReference type="Proteomes" id="UP000630445">
    <property type="component" value="Unassembled WGS sequence"/>
</dbReference>
<evidence type="ECO:0000313" key="4">
    <source>
        <dbReference type="Proteomes" id="UP000662466"/>
    </source>
</evidence>
<dbReference type="EMBL" id="JACBAF010002049">
    <property type="protein sequence ID" value="KAF7169202.1"/>
    <property type="molecule type" value="Genomic_DNA"/>
</dbReference>
<reference evidence="2" key="1">
    <citation type="submission" date="2020-06" db="EMBL/GenBank/DDBJ databases">
        <title>Draft genome sequences of strains closely related to Aspergillus parafelis and Aspergillus hiratsukae.</title>
        <authorList>
            <person name="Dos Santos R.A.C."/>
            <person name="Rivero-Menendez O."/>
            <person name="Steenwyk J.L."/>
            <person name="Mead M.E."/>
            <person name="Goldman G.H."/>
            <person name="Alastruey-Izquierdo A."/>
            <person name="Rokas A."/>
        </authorList>
    </citation>
    <scope>NUCLEOTIDE SEQUENCE</scope>
    <source>
        <strain evidence="1">CNM-CM5793</strain>
        <strain evidence="2">CNM-CM6106</strain>
    </source>
</reference>
<evidence type="ECO:0000313" key="1">
    <source>
        <dbReference type="EMBL" id="KAF7121789.1"/>
    </source>
</evidence>
<protein>
    <submittedName>
        <fullName evidence="2">Uncharacterized protein</fullName>
    </submittedName>
</protein>
<keyword evidence="3" id="KW-1185">Reference proteome</keyword>
<comment type="caution">
    <text evidence="2">The sequence shown here is derived from an EMBL/GenBank/DDBJ whole genome shotgun (WGS) entry which is preliminary data.</text>
</comment>
<evidence type="ECO:0000313" key="2">
    <source>
        <dbReference type="EMBL" id="KAF7169202.1"/>
    </source>
</evidence>
<proteinExistence type="predicted"/>
<gene>
    <name evidence="1" type="ORF">CNMCM5793_009342</name>
    <name evidence="2" type="ORF">CNMCM6106_004151</name>
</gene>